<dbReference type="InterPro" id="IPR009057">
    <property type="entry name" value="Homeodomain-like_sf"/>
</dbReference>
<evidence type="ECO:0000256" key="3">
    <source>
        <dbReference type="ARBA" id="ARBA00023163"/>
    </source>
</evidence>
<dbReference type="PROSITE" id="PS01124">
    <property type="entry name" value="HTH_ARAC_FAMILY_2"/>
    <property type="match status" value="1"/>
</dbReference>
<dbReference type="Proteomes" id="UP000673383">
    <property type="component" value="Unassembled WGS sequence"/>
</dbReference>
<keyword evidence="2 4" id="KW-0238">DNA-binding</keyword>
<name>A0A1E3ERL3_BRAEL</name>
<dbReference type="GeneID" id="92952003"/>
<dbReference type="PANTHER" id="PTHR43280">
    <property type="entry name" value="ARAC-FAMILY TRANSCRIPTIONAL REGULATOR"/>
    <property type="match status" value="1"/>
</dbReference>
<evidence type="ECO:0000256" key="1">
    <source>
        <dbReference type="ARBA" id="ARBA00023015"/>
    </source>
</evidence>
<evidence type="ECO:0000313" key="4">
    <source>
        <dbReference type="EMBL" id="MBP1294610.1"/>
    </source>
</evidence>
<proteinExistence type="predicted"/>
<accession>A0A1E3ERL3</accession>
<dbReference type="InterPro" id="IPR018060">
    <property type="entry name" value="HTH_AraC"/>
</dbReference>
<dbReference type="EMBL" id="JAFICZ010000001">
    <property type="protein sequence ID" value="MBP1294610.1"/>
    <property type="molecule type" value="Genomic_DNA"/>
</dbReference>
<dbReference type="AlphaFoldDB" id="A0A1E3ERL3"/>
<dbReference type="GO" id="GO:0003700">
    <property type="term" value="F:DNA-binding transcription factor activity"/>
    <property type="evidence" value="ECO:0007669"/>
    <property type="project" value="InterPro"/>
</dbReference>
<dbReference type="PROSITE" id="PS00041">
    <property type="entry name" value="HTH_ARAC_FAMILY_1"/>
    <property type="match status" value="1"/>
</dbReference>
<dbReference type="SMART" id="SM00342">
    <property type="entry name" value="HTH_ARAC"/>
    <property type="match status" value="1"/>
</dbReference>
<reference evidence="4" key="1">
    <citation type="submission" date="2021-02" db="EMBL/GenBank/DDBJ databases">
        <title>Genomic Encyclopedia of Type Strains, Phase IV (KMG-V): Genome sequencing to study the core and pangenomes of soil and plant-associated prokaryotes.</title>
        <authorList>
            <person name="Whitman W."/>
        </authorList>
    </citation>
    <scope>NUCLEOTIDE SEQUENCE</scope>
    <source>
        <strain evidence="4">USDA 406</strain>
    </source>
</reference>
<keyword evidence="1" id="KW-0805">Transcription regulation</keyword>
<dbReference type="STRING" id="29448.QU41_28615"/>
<dbReference type="PRINTS" id="PR00032">
    <property type="entry name" value="HTHARAC"/>
</dbReference>
<gene>
    <name evidence="4" type="ORF">JOH49_004363</name>
</gene>
<dbReference type="GO" id="GO:0043565">
    <property type="term" value="F:sequence-specific DNA binding"/>
    <property type="evidence" value="ECO:0007669"/>
    <property type="project" value="InterPro"/>
</dbReference>
<dbReference type="OrthoDB" id="4601794at2"/>
<dbReference type="PANTHER" id="PTHR43280:SF31">
    <property type="entry name" value="TRANSCRIPTIONAL REGULATORY PROTEIN"/>
    <property type="match status" value="1"/>
</dbReference>
<dbReference type="SUPFAM" id="SSF46689">
    <property type="entry name" value="Homeodomain-like"/>
    <property type="match status" value="1"/>
</dbReference>
<dbReference type="Gene3D" id="1.10.10.60">
    <property type="entry name" value="Homeodomain-like"/>
    <property type="match status" value="1"/>
</dbReference>
<evidence type="ECO:0000256" key="2">
    <source>
        <dbReference type="ARBA" id="ARBA00023125"/>
    </source>
</evidence>
<keyword evidence="3" id="KW-0804">Transcription</keyword>
<dbReference type="Pfam" id="PF12833">
    <property type="entry name" value="HTH_18"/>
    <property type="match status" value="1"/>
</dbReference>
<dbReference type="InterPro" id="IPR018062">
    <property type="entry name" value="HTH_AraC-typ_CS"/>
</dbReference>
<sequence>MLGQRLARAHHLLNDPRHSGSTIGTIAFEVGFGDLSYFNRTFRRHYGVTPSDIRAVPRRS</sequence>
<dbReference type="InterPro" id="IPR020449">
    <property type="entry name" value="Tscrpt_reg_AraC-type_HTH"/>
</dbReference>
<dbReference type="RefSeq" id="WP_016845189.1">
    <property type="nucleotide sequence ID" value="NZ_BJNL01000034.1"/>
</dbReference>
<protein>
    <submittedName>
        <fullName evidence="4">AraC-like DNA-binding protein</fullName>
    </submittedName>
</protein>
<evidence type="ECO:0000313" key="5">
    <source>
        <dbReference type="Proteomes" id="UP000673383"/>
    </source>
</evidence>
<dbReference type="eggNOG" id="COG2207">
    <property type="taxonomic scope" value="Bacteria"/>
</dbReference>
<comment type="caution">
    <text evidence="4">The sequence shown here is derived from an EMBL/GenBank/DDBJ whole genome shotgun (WGS) entry which is preliminary data.</text>
</comment>
<organism evidence="4 5">
    <name type="scientific">Bradyrhizobium elkanii</name>
    <dbReference type="NCBI Taxonomy" id="29448"/>
    <lineage>
        <taxon>Bacteria</taxon>
        <taxon>Pseudomonadati</taxon>
        <taxon>Pseudomonadota</taxon>
        <taxon>Alphaproteobacteria</taxon>
        <taxon>Hyphomicrobiales</taxon>
        <taxon>Nitrobacteraceae</taxon>
        <taxon>Bradyrhizobium</taxon>
    </lineage>
</organism>